<accession>A0A0A0BAJ6</accession>
<dbReference type="EMBL" id="AXNT01000054">
    <property type="protein sequence ID" value="KGM02316.1"/>
    <property type="molecule type" value="Genomic_DNA"/>
</dbReference>
<feature type="chain" id="PRO_5001959128" description="IPT/TIG domain-containing protein" evidence="1">
    <location>
        <begin position="20"/>
        <end position="257"/>
    </location>
</feature>
<feature type="signal peptide" evidence="1">
    <location>
        <begin position="1"/>
        <end position="19"/>
    </location>
</feature>
<proteinExistence type="predicted"/>
<protein>
    <recommendedName>
        <fullName evidence="4">IPT/TIG domain-containing protein</fullName>
    </recommendedName>
</protein>
<comment type="caution">
    <text evidence="2">The sequence shown here is derived from an EMBL/GenBank/DDBJ whole genome shotgun (WGS) entry which is preliminary data.</text>
</comment>
<evidence type="ECO:0000313" key="2">
    <source>
        <dbReference type="EMBL" id="KGM02316.1"/>
    </source>
</evidence>
<sequence length="257" mass="25921">MAVCGLLVVLGAGLSVAQAAGVPLRAGSLTAFVAADRCTTTPLAVRPGAVDNGTSQEVVLTGLPPACLGRPFALRVHGVQAALAATDTTGTLPSSGTTATVRVPAYEVRAASGVALTVSTWGLRTAWSASSPGVACRVPADPAATCTATLLPGGSADWAGNYQRRFEVTTPSRTPVTWELTFDLSDGAQFPFVASAFSDVQGGLVLVSTSGCAATPRTVTVRGTTAWGSYGTVHAGRSDRLEVSGQTRGTGSLLTCP</sequence>
<dbReference type="STRING" id="1408250.Q760_14335"/>
<organism evidence="2 3">
    <name type="scientific">Cellulomonas cellasea DSM 20118</name>
    <dbReference type="NCBI Taxonomy" id="1408250"/>
    <lineage>
        <taxon>Bacteria</taxon>
        <taxon>Bacillati</taxon>
        <taxon>Actinomycetota</taxon>
        <taxon>Actinomycetes</taxon>
        <taxon>Micrococcales</taxon>
        <taxon>Cellulomonadaceae</taxon>
        <taxon>Cellulomonas</taxon>
    </lineage>
</organism>
<gene>
    <name evidence="2" type="ORF">Q760_14335</name>
</gene>
<keyword evidence="3" id="KW-1185">Reference proteome</keyword>
<evidence type="ECO:0000256" key="1">
    <source>
        <dbReference type="SAM" id="SignalP"/>
    </source>
</evidence>
<dbReference type="AlphaFoldDB" id="A0A0A0BAJ6"/>
<reference evidence="2 3" key="1">
    <citation type="submission" date="2013-10" db="EMBL/GenBank/DDBJ databases">
        <authorList>
            <person name="Wang G."/>
            <person name="Zhuang W."/>
        </authorList>
    </citation>
    <scope>NUCLEOTIDE SEQUENCE [LARGE SCALE GENOMIC DNA]</scope>
    <source>
        <strain evidence="2 3">DSM 20118</strain>
    </source>
</reference>
<keyword evidence="1" id="KW-0732">Signal</keyword>
<name>A0A0A0BAJ6_9CELL</name>
<dbReference type="Proteomes" id="UP000029833">
    <property type="component" value="Unassembled WGS sequence"/>
</dbReference>
<evidence type="ECO:0000313" key="3">
    <source>
        <dbReference type="Proteomes" id="UP000029833"/>
    </source>
</evidence>
<evidence type="ECO:0008006" key="4">
    <source>
        <dbReference type="Google" id="ProtNLM"/>
    </source>
</evidence>